<evidence type="ECO:0000256" key="1">
    <source>
        <dbReference type="ARBA" id="ARBA00000448"/>
    </source>
</evidence>
<dbReference type="EMBL" id="DF933829">
    <property type="protein sequence ID" value="GAM38091.1"/>
    <property type="molecule type" value="Genomic_DNA"/>
</dbReference>
<dbReference type="InterPro" id="IPR017853">
    <property type="entry name" value="GH"/>
</dbReference>
<dbReference type="EC" id="3.2.1.21" evidence="4"/>
<dbReference type="InterPro" id="IPR036962">
    <property type="entry name" value="Glyco_hydro_3_N_sf"/>
</dbReference>
<dbReference type="AlphaFoldDB" id="A0A6V8H9Y3"/>
<organism evidence="12 13">
    <name type="scientific">Talaromyces pinophilus</name>
    <name type="common">Penicillium pinophilum</name>
    <dbReference type="NCBI Taxonomy" id="128442"/>
    <lineage>
        <taxon>Eukaryota</taxon>
        <taxon>Fungi</taxon>
        <taxon>Dikarya</taxon>
        <taxon>Ascomycota</taxon>
        <taxon>Pezizomycotina</taxon>
        <taxon>Eurotiomycetes</taxon>
        <taxon>Eurotiomycetidae</taxon>
        <taxon>Eurotiales</taxon>
        <taxon>Trichocomaceae</taxon>
        <taxon>Talaromyces</taxon>
        <taxon>Talaromyces sect. Talaromyces</taxon>
    </lineage>
</organism>
<evidence type="ECO:0000313" key="12">
    <source>
        <dbReference type="EMBL" id="GAM38091.1"/>
    </source>
</evidence>
<evidence type="ECO:0000256" key="7">
    <source>
        <dbReference type="ARBA" id="ARBA00023180"/>
    </source>
</evidence>
<dbReference type="InterPro" id="IPR002772">
    <property type="entry name" value="Glyco_hydro_3_C"/>
</dbReference>
<dbReference type="InterPro" id="IPR036881">
    <property type="entry name" value="Glyco_hydro_3_C_sf"/>
</dbReference>
<dbReference type="SUPFAM" id="SSF52279">
    <property type="entry name" value="Beta-D-glucan exohydrolase, C-terminal domain"/>
    <property type="match status" value="1"/>
</dbReference>
<dbReference type="Proteomes" id="UP000053095">
    <property type="component" value="Unassembled WGS sequence"/>
</dbReference>
<evidence type="ECO:0000313" key="13">
    <source>
        <dbReference type="Proteomes" id="UP000053095"/>
    </source>
</evidence>
<dbReference type="PANTHER" id="PTHR42715">
    <property type="entry name" value="BETA-GLUCOSIDASE"/>
    <property type="match status" value="1"/>
</dbReference>
<dbReference type="Gene3D" id="3.40.50.1700">
    <property type="entry name" value="Glycoside hydrolase family 3 C-terminal domain"/>
    <property type="match status" value="1"/>
</dbReference>
<evidence type="ECO:0000256" key="9">
    <source>
        <dbReference type="ARBA" id="ARBA00023295"/>
    </source>
</evidence>
<evidence type="ECO:0000259" key="11">
    <source>
        <dbReference type="Pfam" id="PF01915"/>
    </source>
</evidence>
<gene>
    <name evidence="12" type="ORF">TCE0_033r08554</name>
</gene>
<dbReference type="Gene3D" id="3.20.20.300">
    <property type="entry name" value="Glycoside hydrolase, family 3, N-terminal domain"/>
    <property type="match status" value="1"/>
</dbReference>
<accession>A0A6V8H9Y3</accession>
<dbReference type="PANTHER" id="PTHR42715:SF3">
    <property type="entry name" value="BETA-GLUCOSIDASE B-RELATED"/>
    <property type="match status" value="1"/>
</dbReference>
<dbReference type="SUPFAM" id="SSF51445">
    <property type="entry name" value="(Trans)glycosidases"/>
    <property type="match status" value="1"/>
</dbReference>
<evidence type="ECO:0000256" key="5">
    <source>
        <dbReference type="ARBA" id="ARBA00022801"/>
    </source>
</evidence>
<proteinExistence type="inferred from homology"/>
<reference evidence="13" key="1">
    <citation type="journal article" date="2015" name="Genome Announc.">
        <title>Draft genome sequence of Talaromyces cellulolyticus strain Y-94, a source of lignocellulosic biomass-degrading enzymes.</title>
        <authorList>
            <person name="Fujii T."/>
            <person name="Koike H."/>
            <person name="Sawayama S."/>
            <person name="Yano S."/>
            <person name="Inoue H."/>
        </authorList>
    </citation>
    <scope>NUCLEOTIDE SEQUENCE [LARGE SCALE GENOMIC DNA]</scope>
    <source>
        <strain evidence="13">Y-94</strain>
    </source>
</reference>
<evidence type="ECO:0000256" key="4">
    <source>
        <dbReference type="ARBA" id="ARBA00012744"/>
    </source>
</evidence>
<evidence type="ECO:0000256" key="10">
    <source>
        <dbReference type="ARBA" id="ARBA00023326"/>
    </source>
</evidence>
<feature type="domain" description="Glycoside hydrolase family 3 C-terminal" evidence="11">
    <location>
        <begin position="98"/>
        <end position="183"/>
    </location>
</feature>
<keyword evidence="13" id="KW-1185">Reference proteome</keyword>
<comment type="catalytic activity">
    <reaction evidence="1">
        <text>Hydrolysis of terminal, non-reducing beta-D-glucosyl residues with release of beta-D-glucose.</text>
        <dbReference type="EC" id="3.2.1.21"/>
    </reaction>
</comment>
<keyword evidence="7" id="KW-0325">Glycoprotein</keyword>
<protein>
    <recommendedName>
        <fullName evidence="4">beta-glucosidase</fullName>
        <ecNumber evidence="4">3.2.1.21</ecNumber>
    </recommendedName>
</protein>
<evidence type="ECO:0000256" key="3">
    <source>
        <dbReference type="ARBA" id="ARBA00005336"/>
    </source>
</evidence>
<dbReference type="GO" id="GO:0030245">
    <property type="term" value="P:cellulose catabolic process"/>
    <property type="evidence" value="ECO:0007669"/>
    <property type="project" value="UniProtKB-KW"/>
</dbReference>
<keyword evidence="9" id="KW-0326">Glycosidase</keyword>
<comment type="pathway">
    <text evidence="2">Glycan metabolism; cellulose degradation.</text>
</comment>
<dbReference type="InterPro" id="IPR050288">
    <property type="entry name" value="Cellulose_deg_GH3"/>
</dbReference>
<comment type="caution">
    <text evidence="12">The sequence shown here is derived from an EMBL/GenBank/DDBJ whole genome shotgun (WGS) entry which is preliminary data.</text>
</comment>
<keyword evidence="6" id="KW-0136">Cellulose degradation</keyword>
<evidence type="ECO:0000256" key="2">
    <source>
        <dbReference type="ARBA" id="ARBA00004987"/>
    </source>
</evidence>
<dbReference type="GO" id="GO:0008422">
    <property type="term" value="F:beta-glucosidase activity"/>
    <property type="evidence" value="ECO:0007669"/>
    <property type="project" value="UniProtKB-EC"/>
</dbReference>
<name>A0A6V8H9Y3_TALPI</name>
<comment type="similarity">
    <text evidence="3">Belongs to the glycosyl hydrolase 3 family.</text>
</comment>
<keyword evidence="8" id="KW-0119">Carbohydrate metabolism</keyword>
<keyword evidence="10" id="KW-0624">Polysaccharide degradation</keyword>
<keyword evidence="5" id="KW-0378">Hydrolase</keyword>
<evidence type="ECO:0000256" key="8">
    <source>
        <dbReference type="ARBA" id="ARBA00023277"/>
    </source>
</evidence>
<dbReference type="Pfam" id="PF01915">
    <property type="entry name" value="Glyco_hydro_3_C"/>
    <property type="match status" value="1"/>
</dbReference>
<sequence>MEWDGLIMSDWGGTNSVTEALEAGLDLEMPGPPRVRKLETILAKIQEGAISERDIDARARTVLSLALKLDALKKAAAPVNDNIAETGSFIRQAGARGMVLLKNEDQILPLSKEKVKGKTIALIGYAKDALAHGGGSASVNAYYKVTPEEGLRAALKDDDVKFVYAKGAHRERLLPALSKDSSVGSLTDLEGNPGFSVFIRENDTKNLTVTRHGCHTSSYSPLGSNESFQRNVELVADFYPS</sequence>
<evidence type="ECO:0000256" key="6">
    <source>
        <dbReference type="ARBA" id="ARBA00023001"/>
    </source>
</evidence>